<dbReference type="CDD" id="cd00637">
    <property type="entry name" value="7tm_classA_rhodopsin-like"/>
    <property type="match status" value="1"/>
</dbReference>
<dbReference type="InterPro" id="IPR017452">
    <property type="entry name" value="GPCR_Rhodpsn_7TM"/>
</dbReference>
<dbReference type="OMA" id="GSHFACW"/>
<evidence type="ECO:0000256" key="1">
    <source>
        <dbReference type="ARBA" id="ARBA00004309"/>
    </source>
</evidence>
<evidence type="ECO:0000256" key="16">
    <source>
        <dbReference type="SAM" id="MobiDB-lite"/>
    </source>
</evidence>
<dbReference type="EnsemblMetazoa" id="XM_030975004">
    <property type="protein sequence ID" value="XP_030830864"/>
    <property type="gene ID" value="LOC579062"/>
</dbReference>
<dbReference type="FunFam" id="1.20.1070.10:FF:000753">
    <property type="entry name" value="Uncharacterized protein"/>
    <property type="match status" value="1"/>
</dbReference>
<keyword evidence="20" id="KW-1185">Reference proteome</keyword>
<dbReference type="PROSITE" id="PS00237">
    <property type="entry name" value="G_PROTEIN_RECEP_F1_1"/>
    <property type="match status" value="1"/>
</dbReference>
<keyword evidence="5 15" id="KW-0812">Transmembrane</keyword>
<dbReference type="GeneID" id="579062"/>
<keyword evidence="7 15" id="KW-0297">G-protein coupled receptor</keyword>
<organism evidence="19 20">
    <name type="scientific">Strongylocentrotus purpuratus</name>
    <name type="common">Purple sea urchin</name>
    <dbReference type="NCBI Taxonomy" id="7668"/>
    <lineage>
        <taxon>Eukaryota</taxon>
        <taxon>Metazoa</taxon>
        <taxon>Echinodermata</taxon>
        <taxon>Eleutherozoa</taxon>
        <taxon>Echinozoa</taxon>
        <taxon>Echinoidea</taxon>
        <taxon>Euechinoidea</taxon>
        <taxon>Echinacea</taxon>
        <taxon>Camarodonta</taxon>
        <taxon>Echinidea</taxon>
        <taxon>Strongylocentrotidae</taxon>
        <taxon>Strongylocentrotus</taxon>
    </lineage>
</organism>
<feature type="transmembrane region" description="Helical" evidence="17">
    <location>
        <begin position="418"/>
        <end position="439"/>
    </location>
</feature>
<evidence type="ECO:0000256" key="10">
    <source>
        <dbReference type="ARBA" id="ARBA00023157"/>
    </source>
</evidence>
<keyword evidence="6 17" id="KW-1133">Transmembrane helix</keyword>
<evidence type="ECO:0000259" key="18">
    <source>
        <dbReference type="PROSITE" id="PS50262"/>
    </source>
</evidence>
<keyword evidence="4" id="KW-1003">Cell membrane</keyword>
<evidence type="ECO:0000256" key="9">
    <source>
        <dbReference type="ARBA" id="ARBA00023136"/>
    </source>
</evidence>
<dbReference type="GO" id="GO:0060170">
    <property type="term" value="C:ciliary membrane"/>
    <property type="evidence" value="ECO:0007669"/>
    <property type="project" value="UniProtKB-SubCell"/>
</dbReference>
<feature type="region of interest" description="Disordered" evidence="16">
    <location>
        <begin position="377"/>
        <end position="402"/>
    </location>
</feature>
<keyword evidence="3" id="KW-0217">Developmental protein</keyword>
<keyword evidence="9 17" id="KW-0472">Membrane</keyword>
<accession>A0A7M7N6R1</accession>
<dbReference type="PROSITE" id="PS50262">
    <property type="entry name" value="G_PROTEIN_RECEP_F1_2"/>
    <property type="match status" value="1"/>
</dbReference>
<evidence type="ECO:0000256" key="12">
    <source>
        <dbReference type="ARBA" id="ARBA00023180"/>
    </source>
</evidence>
<evidence type="ECO:0000256" key="6">
    <source>
        <dbReference type="ARBA" id="ARBA00022989"/>
    </source>
</evidence>
<dbReference type="AlphaFoldDB" id="A0A7M7N6R1"/>
<evidence type="ECO:0000256" key="14">
    <source>
        <dbReference type="ARBA" id="ARBA00023273"/>
    </source>
</evidence>
<name>A0A7M7N6R1_STRPU</name>
<evidence type="ECO:0000256" key="15">
    <source>
        <dbReference type="RuleBase" id="RU000688"/>
    </source>
</evidence>
<keyword evidence="11 15" id="KW-0675">Receptor</keyword>
<feature type="transmembrane region" description="Helical" evidence="17">
    <location>
        <begin position="451"/>
        <end position="474"/>
    </location>
</feature>
<feature type="transmembrane region" description="Helical" evidence="17">
    <location>
        <begin position="119"/>
        <end position="142"/>
    </location>
</feature>
<evidence type="ECO:0000313" key="19">
    <source>
        <dbReference type="EnsemblMetazoa" id="XP_030830864"/>
    </source>
</evidence>
<comment type="subcellular location">
    <subcellularLocation>
        <location evidence="2">Cell membrane</location>
        <topology evidence="2">Multi-pass membrane protein</topology>
    </subcellularLocation>
    <subcellularLocation>
        <location evidence="1">Cell projection</location>
        <location evidence="1">Cilium membrane</location>
    </subcellularLocation>
</comment>
<evidence type="ECO:0000256" key="4">
    <source>
        <dbReference type="ARBA" id="ARBA00022475"/>
    </source>
</evidence>
<dbReference type="GO" id="GO:0007186">
    <property type="term" value="P:G protein-coupled receptor signaling pathway"/>
    <property type="evidence" value="ECO:0000318"/>
    <property type="project" value="GO_Central"/>
</dbReference>
<keyword evidence="14" id="KW-0966">Cell projection</keyword>
<feature type="transmembrane region" description="Helical" evidence="17">
    <location>
        <begin position="74"/>
        <end position="99"/>
    </location>
</feature>
<dbReference type="OrthoDB" id="2101615at2759"/>
<evidence type="ECO:0000256" key="17">
    <source>
        <dbReference type="SAM" id="Phobius"/>
    </source>
</evidence>
<dbReference type="InParanoid" id="A0A7M7N6R1"/>
<feature type="transmembrane region" description="Helical" evidence="17">
    <location>
        <begin position="197"/>
        <end position="226"/>
    </location>
</feature>
<evidence type="ECO:0000256" key="5">
    <source>
        <dbReference type="ARBA" id="ARBA00022692"/>
    </source>
</evidence>
<dbReference type="Gene3D" id="1.20.1070.10">
    <property type="entry name" value="Rhodopsin 7-helix transmembrane proteins"/>
    <property type="match status" value="2"/>
</dbReference>
<dbReference type="RefSeq" id="XP_030830864.1">
    <property type="nucleotide sequence ID" value="XM_030975004.1"/>
</dbReference>
<evidence type="ECO:0000256" key="11">
    <source>
        <dbReference type="ARBA" id="ARBA00023170"/>
    </source>
</evidence>
<feature type="domain" description="G-protein coupled receptors family 1 profile" evidence="18">
    <location>
        <begin position="53"/>
        <end position="471"/>
    </location>
</feature>
<dbReference type="PANTHER" id="PTHR22752:SF10">
    <property type="entry name" value="G-PROTEIN COUPLED RECEPTOR 161"/>
    <property type="match status" value="1"/>
</dbReference>
<dbReference type="PRINTS" id="PR00237">
    <property type="entry name" value="GPCRRHODOPSN"/>
</dbReference>
<keyword evidence="10" id="KW-1015">Disulfide bond</keyword>
<keyword evidence="12" id="KW-0325">Glycoprotein</keyword>
<dbReference type="Pfam" id="PF00001">
    <property type="entry name" value="7tm_1"/>
    <property type="match status" value="1"/>
</dbReference>
<dbReference type="GO" id="GO:0032870">
    <property type="term" value="P:cellular response to hormone stimulus"/>
    <property type="evidence" value="ECO:0000318"/>
    <property type="project" value="GO_Central"/>
</dbReference>
<dbReference type="GO" id="GO:0005886">
    <property type="term" value="C:plasma membrane"/>
    <property type="evidence" value="ECO:0000318"/>
    <property type="project" value="GO_Central"/>
</dbReference>
<protein>
    <recommendedName>
        <fullName evidence="18">G-protein coupled receptors family 1 profile domain-containing protein</fullName>
    </recommendedName>
</protein>
<dbReference type="Proteomes" id="UP000007110">
    <property type="component" value="Unassembled WGS sequence"/>
</dbReference>
<proteinExistence type="inferred from homology"/>
<feature type="compositionally biased region" description="Polar residues" evidence="16">
    <location>
        <begin position="260"/>
        <end position="301"/>
    </location>
</feature>
<comment type="similarity">
    <text evidence="15">Belongs to the G-protein coupled receptor 1 family.</text>
</comment>
<keyword evidence="8" id="KW-0969">Cilium</keyword>
<dbReference type="PANTHER" id="PTHR22752">
    <property type="entry name" value="G PROTEIN-COUPLED RECEPTOR"/>
    <property type="match status" value="1"/>
</dbReference>
<feature type="region of interest" description="Disordered" evidence="16">
    <location>
        <begin position="246"/>
        <end position="301"/>
    </location>
</feature>
<keyword evidence="13 15" id="KW-0807">Transducer</keyword>
<dbReference type="FunFam" id="1.20.1070.10:FF:000540">
    <property type="entry name" value="Uncharacterized protein"/>
    <property type="match status" value="1"/>
</dbReference>
<dbReference type="SUPFAM" id="SSF81321">
    <property type="entry name" value="Family A G protein-coupled receptor-like"/>
    <property type="match status" value="1"/>
</dbReference>
<feature type="transmembrane region" description="Helical" evidence="17">
    <location>
        <begin position="41"/>
        <end position="62"/>
    </location>
</feature>
<evidence type="ECO:0000256" key="7">
    <source>
        <dbReference type="ARBA" id="ARBA00023040"/>
    </source>
</evidence>
<evidence type="ECO:0000256" key="8">
    <source>
        <dbReference type="ARBA" id="ARBA00023069"/>
    </source>
</evidence>
<feature type="region of interest" description="Disordered" evidence="16">
    <location>
        <begin position="319"/>
        <end position="340"/>
    </location>
</feature>
<feature type="transmembrane region" description="Helical" evidence="17">
    <location>
        <begin position="154"/>
        <end position="177"/>
    </location>
</feature>
<evidence type="ECO:0000313" key="20">
    <source>
        <dbReference type="Proteomes" id="UP000007110"/>
    </source>
</evidence>
<evidence type="ECO:0000256" key="13">
    <source>
        <dbReference type="ARBA" id="ARBA00023224"/>
    </source>
</evidence>
<evidence type="ECO:0000256" key="3">
    <source>
        <dbReference type="ARBA" id="ARBA00022473"/>
    </source>
</evidence>
<sequence length="505" mass="57329">MEQDQFSMTSTPLLHGNRTHFEDGNGVRSHQDNWLLLCESVSLGIIIITSLVANTVAIGTILRLRSLRNVPHHLLVLNLSVADLGITLTSMPFALYSIFDDGLLLQNNPILCKVNGFFATLFTLANFPTVLAIAIDRFLIVVYSSRFPPNRFRIFIMIAFSWSSAFLMAFMPAVDVLSEYSYSLNTWHCSPRWDHNIFRIVCAISIFGLAIPMVAVCYAAIVYFIWTKQKLLRSYSKREYSAYKDRRRMSRSKRQSMPSGYNSAMVSQQLPTSPTDQSAADDQKFQSGSQPGCQPGCQTLDQSHGQIQLNKQNKINLSQDKRQEPHQQQPNAQGDAIDNKVSLESEKMEIIYNLEQKSYCNKAGSIDTLATTAIANKSRTQSAVPEPSWEDSDFVGQDRDQNRQREVRQSQLSIDKRVAIMGALLVLTTLICWMPYLLVHSNYIRVGEGHWFGVFTMLLGYTNAIWDPLIYTFINKRARKECKKYFGYIAPFSRRSMNGSVVKQN</sequence>
<reference evidence="20" key="1">
    <citation type="submission" date="2015-02" db="EMBL/GenBank/DDBJ databases">
        <title>Genome sequencing for Strongylocentrotus purpuratus.</title>
        <authorList>
            <person name="Murali S."/>
            <person name="Liu Y."/>
            <person name="Vee V."/>
            <person name="English A."/>
            <person name="Wang M."/>
            <person name="Skinner E."/>
            <person name="Han Y."/>
            <person name="Muzny D.M."/>
            <person name="Worley K.C."/>
            <person name="Gibbs R.A."/>
        </authorList>
    </citation>
    <scope>NUCLEOTIDE SEQUENCE</scope>
</reference>
<dbReference type="KEGG" id="spu:579062"/>
<dbReference type="GO" id="GO:0004930">
    <property type="term" value="F:G protein-coupled receptor activity"/>
    <property type="evidence" value="ECO:0000318"/>
    <property type="project" value="GO_Central"/>
</dbReference>
<evidence type="ECO:0000256" key="2">
    <source>
        <dbReference type="ARBA" id="ARBA00004651"/>
    </source>
</evidence>
<dbReference type="InterPro" id="IPR000276">
    <property type="entry name" value="GPCR_Rhodpsn"/>
</dbReference>
<reference evidence="19" key="2">
    <citation type="submission" date="2021-01" db="UniProtKB">
        <authorList>
            <consortium name="EnsemblMetazoa"/>
        </authorList>
    </citation>
    <scope>IDENTIFICATION</scope>
</reference>